<gene>
    <name evidence="2" type="ORF">TcWFU_005158</name>
</gene>
<proteinExistence type="predicted"/>
<accession>A0ABR4Q226</accession>
<keyword evidence="3" id="KW-1185">Reference proteome</keyword>
<keyword evidence="1" id="KW-0732">Signal</keyword>
<evidence type="ECO:0000313" key="2">
    <source>
        <dbReference type="EMBL" id="KAL5103710.1"/>
    </source>
</evidence>
<dbReference type="EMBL" id="JAKROA010000016">
    <property type="protein sequence ID" value="KAL5103710.1"/>
    <property type="molecule type" value="Genomic_DNA"/>
</dbReference>
<evidence type="ECO:0000256" key="1">
    <source>
        <dbReference type="SAM" id="SignalP"/>
    </source>
</evidence>
<dbReference type="Proteomes" id="UP001651158">
    <property type="component" value="Unassembled WGS sequence"/>
</dbReference>
<sequence length="97" mass="9980">MLVQLCLSLLTASILQDDFALATITTPSGQDLTVPRNTLQNRVEEEGLAVSQGEVALIPAATSTKACTCIVSVTVTGISEASDSASESTDDAGSTDY</sequence>
<organism evidence="2 3">
    <name type="scientific">Taenia crassiceps</name>
    <dbReference type="NCBI Taxonomy" id="6207"/>
    <lineage>
        <taxon>Eukaryota</taxon>
        <taxon>Metazoa</taxon>
        <taxon>Spiralia</taxon>
        <taxon>Lophotrochozoa</taxon>
        <taxon>Platyhelminthes</taxon>
        <taxon>Cestoda</taxon>
        <taxon>Eucestoda</taxon>
        <taxon>Cyclophyllidea</taxon>
        <taxon>Taeniidae</taxon>
        <taxon>Taenia</taxon>
    </lineage>
</organism>
<protein>
    <submittedName>
        <fullName evidence="2">Uncharacterized protein</fullName>
    </submittedName>
</protein>
<comment type="caution">
    <text evidence="2">The sequence shown here is derived from an EMBL/GenBank/DDBJ whole genome shotgun (WGS) entry which is preliminary data.</text>
</comment>
<evidence type="ECO:0000313" key="3">
    <source>
        <dbReference type="Proteomes" id="UP001651158"/>
    </source>
</evidence>
<feature type="chain" id="PRO_5046697552" evidence="1">
    <location>
        <begin position="23"/>
        <end position="97"/>
    </location>
</feature>
<reference evidence="2 3" key="1">
    <citation type="journal article" date="2022" name="Front. Cell. Infect. Microbiol.">
        <title>The Genomes of Two Strains of Taenia crassiceps the Animal Model for the Study of Human Cysticercosis.</title>
        <authorList>
            <person name="Bobes R.J."/>
            <person name="Estrada K."/>
            <person name="Rios-Valencia D.G."/>
            <person name="Calderon-Gallegos A."/>
            <person name="de la Torre P."/>
            <person name="Carrero J.C."/>
            <person name="Sanchez-Flores A."/>
            <person name="Laclette J.P."/>
        </authorList>
    </citation>
    <scope>NUCLEOTIDE SEQUENCE [LARGE SCALE GENOMIC DNA]</scope>
    <source>
        <strain evidence="2">WFUcys</strain>
    </source>
</reference>
<name>A0ABR4Q226_9CEST</name>
<feature type="signal peptide" evidence="1">
    <location>
        <begin position="1"/>
        <end position="22"/>
    </location>
</feature>